<evidence type="ECO:0000256" key="2">
    <source>
        <dbReference type="ARBA" id="ARBA00022980"/>
    </source>
</evidence>
<dbReference type="RefSeq" id="WP_228855983.1">
    <property type="nucleotide sequence ID" value="NZ_AP024086.1"/>
</dbReference>
<evidence type="ECO:0000256" key="4">
    <source>
        <dbReference type="HAMAP-Rule" id="MF_01341"/>
    </source>
</evidence>
<keyword evidence="4" id="KW-0694">RNA-binding</keyword>
<feature type="compositionally biased region" description="Polar residues" evidence="6">
    <location>
        <begin position="1"/>
        <end position="13"/>
    </location>
</feature>
<evidence type="ECO:0000256" key="3">
    <source>
        <dbReference type="ARBA" id="ARBA00023274"/>
    </source>
</evidence>
<evidence type="ECO:0000256" key="6">
    <source>
        <dbReference type="SAM" id="MobiDB-lite"/>
    </source>
</evidence>
<reference evidence="8" key="1">
    <citation type="submission" date="2020-09" db="EMBL/GenBank/DDBJ databases">
        <title>Desulfogranum mesoprofundum gen. nov., sp. nov., a novel mesophilic, sulfate-reducing chemolithoautotroph isolated from a deep-sea hydrothermal vent chimney in the Suiyo Seamount.</title>
        <authorList>
            <person name="Hashimoto Y."/>
            <person name="Nakagawa S."/>
        </authorList>
    </citation>
    <scope>NUCLEOTIDE SEQUENCE</scope>
    <source>
        <strain evidence="8">KT2</strain>
    </source>
</reference>
<dbReference type="Proteomes" id="UP000826725">
    <property type="component" value="Chromosome"/>
</dbReference>
<comment type="function">
    <text evidence="4">Binds to the 23S rRNA.</text>
</comment>
<dbReference type="PANTHER" id="PTHR12934">
    <property type="entry name" value="50S RIBOSOMAL PROTEIN L15"/>
    <property type="match status" value="1"/>
</dbReference>
<proteinExistence type="inferred from homology"/>
<dbReference type="EMBL" id="AP024086">
    <property type="protein sequence ID" value="BCL59794.1"/>
    <property type="molecule type" value="Genomic_DNA"/>
</dbReference>
<evidence type="ECO:0000313" key="9">
    <source>
        <dbReference type="Proteomes" id="UP000826725"/>
    </source>
</evidence>
<feature type="compositionally biased region" description="Basic residues" evidence="6">
    <location>
        <begin position="31"/>
        <end position="40"/>
    </location>
</feature>
<organism evidence="8 9">
    <name type="scientific">Desulfomarina profundi</name>
    <dbReference type="NCBI Taxonomy" id="2772557"/>
    <lineage>
        <taxon>Bacteria</taxon>
        <taxon>Pseudomonadati</taxon>
        <taxon>Thermodesulfobacteriota</taxon>
        <taxon>Desulfobulbia</taxon>
        <taxon>Desulfobulbales</taxon>
        <taxon>Desulfobulbaceae</taxon>
        <taxon>Desulfomarina</taxon>
    </lineage>
</organism>
<dbReference type="GO" id="GO:0003735">
    <property type="term" value="F:structural constituent of ribosome"/>
    <property type="evidence" value="ECO:0007669"/>
    <property type="project" value="InterPro"/>
</dbReference>
<dbReference type="PANTHER" id="PTHR12934:SF11">
    <property type="entry name" value="LARGE RIBOSOMAL SUBUNIT PROTEIN UL15M"/>
    <property type="match status" value="1"/>
</dbReference>
<dbReference type="InterPro" id="IPR021131">
    <property type="entry name" value="Ribosomal_uL15/eL18"/>
</dbReference>
<keyword evidence="4" id="KW-0699">rRNA-binding</keyword>
<evidence type="ECO:0000313" key="8">
    <source>
        <dbReference type="EMBL" id="BCL59794.1"/>
    </source>
</evidence>
<dbReference type="InterPro" id="IPR030878">
    <property type="entry name" value="Ribosomal_uL15"/>
</dbReference>
<accession>A0A8D5JG94</accession>
<name>A0A8D5JG94_9BACT</name>
<evidence type="ECO:0000256" key="5">
    <source>
        <dbReference type="RuleBase" id="RU003888"/>
    </source>
</evidence>
<dbReference type="GO" id="GO:0019843">
    <property type="term" value="F:rRNA binding"/>
    <property type="evidence" value="ECO:0007669"/>
    <property type="project" value="UniProtKB-UniRule"/>
</dbReference>
<dbReference type="HAMAP" id="MF_01341">
    <property type="entry name" value="Ribosomal_uL15"/>
    <property type="match status" value="1"/>
</dbReference>
<sequence length="153" mass="16290">MLTLANLSPQKGSTKNRKRLGRGPGTGHGKTAGRGHKGFKSRSGSGIKPGFEGGQMPLQRRLPKRGFNNIFRKEYTIVSLDQLDSFDTGTEINARVLVDAGMIKKGALIKVLANGEVTKSLTVKVDKISASAKEKIEAAGGSVELVDADRNGK</sequence>
<protein>
    <recommendedName>
        <fullName evidence="4">Large ribosomal subunit protein uL15</fullName>
    </recommendedName>
</protein>
<keyword evidence="9" id="KW-1185">Reference proteome</keyword>
<keyword evidence="2 4" id="KW-0689">Ribosomal protein</keyword>
<dbReference type="NCBIfam" id="TIGR01071">
    <property type="entry name" value="rplO_bact"/>
    <property type="match status" value="1"/>
</dbReference>
<feature type="domain" description="Large ribosomal subunit protein uL15/eL18" evidence="7">
    <location>
        <begin position="78"/>
        <end position="144"/>
    </location>
</feature>
<dbReference type="AlphaFoldDB" id="A0A8D5JG94"/>
<comment type="similarity">
    <text evidence="1 4 5">Belongs to the universal ribosomal protein uL15 family.</text>
</comment>
<gene>
    <name evidence="4 8" type="primary">rplO</name>
    <name evidence="8" type="ORF">DGMP_04870</name>
</gene>
<dbReference type="KEGG" id="dbk:DGMP_04870"/>
<dbReference type="GO" id="GO:0022625">
    <property type="term" value="C:cytosolic large ribosomal subunit"/>
    <property type="evidence" value="ECO:0007669"/>
    <property type="project" value="TreeGrafter"/>
</dbReference>
<evidence type="ECO:0000259" key="7">
    <source>
        <dbReference type="Pfam" id="PF00828"/>
    </source>
</evidence>
<dbReference type="InterPro" id="IPR001196">
    <property type="entry name" value="Ribosomal_uL15_CS"/>
</dbReference>
<feature type="region of interest" description="Disordered" evidence="6">
    <location>
        <begin position="1"/>
        <end position="59"/>
    </location>
</feature>
<evidence type="ECO:0000256" key="1">
    <source>
        <dbReference type="ARBA" id="ARBA00007320"/>
    </source>
</evidence>
<dbReference type="InterPro" id="IPR005749">
    <property type="entry name" value="Ribosomal_uL15_bac-type"/>
</dbReference>
<dbReference type="GO" id="GO:0006412">
    <property type="term" value="P:translation"/>
    <property type="evidence" value="ECO:0007669"/>
    <property type="project" value="UniProtKB-UniRule"/>
</dbReference>
<dbReference type="PROSITE" id="PS00475">
    <property type="entry name" value="RIBOSOMAL_L15"/>
    <property type="match status" value="1"/>
</dbReference>
<comment type="subunit">
    <text evidence="4">Part of the 50S ribosomal subunit.</text>
</comment>
<keyword evidence="3 4" id="KW-0687">Ribonucleoprotein</keyword>
<dbReference type="Pfam" id="PF00828">
    <property type="entry name" value="Ribosomal_L27A"/>
    <property type="match status" value="1"/>
</dbReference>